<dbReference type="KEGG" id="tbg:TbgDal_X4280"/>
<dbReference type="RefSeq" id="XP_011777608.1">
    <property type="nucleotide sequence ID" value="XM_011779306.1"/>
</dbReference>
<evidence type="ECO:0000313" key="1">
    <source>
        <dbReference type="EMBL" id="CBH15343.1"/>
    </source>
</evidence>
<dbReference type="EMBL" id="FN554973">
    <property type="protein sequence ID" value="CBH15343.1"/>
    <property type="molecule type" value="Genomic_DNA"/>
</dbReference>
<name>D0A250_TRYB9</name>
<organism evidence="1 2">
    <name type="scientific">Trypanosoma brucei gambiense (strain MHOM/CI/86/DAL972)</name>
    <dbReference type="NCBI Taxonomy" id="679716"/>
    <lineage>
        <taxon>Eukaryota</taxon>
        <taxon>Discoba</taxon>
        <taxon>Euglenozoa</taxon>
        <taxon>Kinetoplastea</taxon>
        <taxon>Metakinetoplastina</taxon>
        <taxon>Trypanosomatida</taxon>
        <taxon>Trypanosomatidae</taxon>
        <taxon>Trypanosoma</taxon>
    </lineage>
</organism>
<proteinExistence type="predicted"/>
<dbReference type="Proteomes" id="UP000002316">
    <property type="component" value="Chromosome 10"/>
</dbReference>
<sequence>MEASVTTNEITAEPAANQMQLSNEYANSRFSLAVTEKVGNRSQEGSESRDVIDHWGQSVLQLSIGGLGGSRGSFGNFSIASELLSLGERKEEEQSVMQQRAPITNPVGEVVHATSGAQGFAFSPVQRIPSGVSQRNEASIGYNDDISRSSSCSSGSGVMRQEMRRGGDQRTEVKLHFSHSNADVDAEEEDISTITATPTGGTVDTLNELYGIDRYFTFHYNPERVVTPIDCGDQCSGGGSGVSTVATAAGLESQRESDDNRAAMTHEEDEIVGVTAEGEFIYRRDIVEGPDRQRWQSFYQPINRRSSELGVNECVPSLIPSMTINSAPTRVESDPATTTEPYPQDQYNNRFHPLQSFEQVATQLPHLSREEPHEGFTERESEWTEKERESYRLLMRYRLCENEEEFEYEKLLNSVSTLRETLHRKPIEMLQQRLEERQQFARSGLGMPLALRW</sequence>
<dbReference type="VEuPathDB" id="TriTrypDB:Tbg972.10.4280"/>
<gene>
    <name evidence="1" type="ORF">TbgDal_X4280</name>
</gene>
<protein>
    <submittedName>
        <fullName evidence="1">Uncharacterized protein</fullName>
    </submittedName>
</protein>
<dbReference type="OrthoDB" id="252454at2759"/>
<dbReference type="AlphaFoldDB" id="D0A250"/>
<dbReference type="GeneID" id="23865503"/>
<accession>D0A250</accession>
<evidence type="ECO:0000313" key="2">
    <source>
        <dbReference type="Proteomes" id="UP000002316"/>
    </source>
</evidence>
<reference evidence="2" key="1">
    <citation type="journal article" date="2010" name="PLoS Negl. Trop. Dis.">
        <title>The genome sequence of Trypanosoma brucei gambiense, causative agent of chronic human african trypanosomiasis.</title>
        <authorList>
            <person name="Jackson A.P."/>
            <person name="Sanders M."/>
            <person name="Berry A."/>
            <person name="McQuillan J."/>
            <person name="Aslett M.A."/>
            <person name="Quail M.A."/>
            <person name="Chukualim B."/>
            <person name="Capewell P."/>
            <person name="MacLeod A."/>
            <person name="Melville S.E."/>
            <person name="Gibson W."/>
            <person name="Barry J.D."/>
            <person name="Berriman M."/>
            <person name="Hertz-Fowler C."/>
        </authorList>
    </citation>
    <scope>NUCLEOTIDE SEQUENCE [LARGE SCALE GENOMIC DNA]</scope>
    <source>
        <strain evidence="2">MHOM/CI/86/DAL972</strain>
    </source>
</reference>